<evidence type="ECO:0000313" key="2">
    <source>
        <dbReference type="EMBL" id="CAL6116113.1"/>
    </source>
</evidence>
<evidence type="ECO:0000313" key="1">
    <source>
        <dbReference type="EMBL" id="CAI9930223.1"/>
    </source>
</evidence>
<protein>
    <submittedName>
        <fullName evidence="2">Hypothetical_protein</fullName>
    </submittedName>
</protein>
<proteinExistence type="predicted"/>
<keyword evidence="3" id="KW-1185">Reference proteome</keyword>
<organism evidence="1">
    <name type="scientific">Hexamita inflata</name>
    <dbReference type="NCBI Taxonomy" id="28002"/>
    <lineage>
        <taxon>Eukaryota</taxon>
        <taxon>Metamonada</taxon>
        <taxon>Diplomonadida</taxon>
        <taxon>Hexamitidae</taxon>
        <taxon>Hexamitinae</taxon>
        <taxon>Hexamita</taxon>
    </lineage>
</organism>
<name>A0AA86U496_9EUKA</name>
<reference evidence="1" key="1">
    <citation type="submission" date="2023-06" db="EMBL/GenBank/DDBJ databases">
        <authorList>
            <person name="Kurt Z."/>
        </authorList>
    </citation>
    <scope>NUCLEOTIDE SEQUENCE</scope>
</reference>
<dbReference type="AlphaFoldDB" id="A0AA86U496"/>
<gene>
    <name evidence="1" type="ORF">HINF_LOCUS17868</name>
    <name evidence="2" type="ORF">HINF_LOCUS78920</name>
</gene>
<dbReference type="Proteomes" id="UP001642409">
    <property type="component" value="Unassembled WGS sequence"/>
</dbReference>
<evidence type="ECO:0000313" key="3">
    <source>
        <dbReference type="Proteomes" id="UP001642409"/>
    </source>
</evidence>
<comment type="caution">
    <text evidence="1">The sequence shown here is derived from an EMBL/GenBank/DDBJ whole genome shotgun (WGS) entry which is preliminary data.</text>
</comment>
<dbReference type="EMBL" id="CAXDID020000957">
    <property type="protein sequence ID" value="CAL6116113.1"/>
    <property type="molecule type" value="Genomic_DNA"/>
</dbReference>
<sequence length="202" mass="23453">MLNDMLLFILVCRYQLVIFQFITIYSIQYNIIDIFNTQLLLDNFVFNIQNINARRHVEQKPLRAATLVIHELKWKDALKHSIVKCSEMKLLEAQTVDNASCLANIAARICGSNLNERRAVGTGAVRAIHTHLDRVERQREALEHAGRDIPVVLAGLQIRSYQLASAQLELVQRRINHVHYSRCLRTIESELKRSRHELDVRY</sequence>
<reference evidence="2 3" key="2">
    <citation type="submission" date="2024-07" db="EMBL/GenBank/DDBJ databases">
        <authorList>
            <person name="Akdeniz Z."/>
        </authorList>
    </citation>
    <scope>NUCLEOTIDE SEQUENCE [LARGE SCALE GENOMIC DNA]</scope>
</reference>
<dbReference type="EMBL" id="CATOUU010000456">
    <property type="protein sequence ID" value="CAI9930223.1"/>
    <property type="molecule type" value="Genomic_DNA"/>
</dbReference>
<accession>A0AA86U496</accession>